<dbReference type="Proteomes" id="UP000266841">
    <property type="component" value="Unassembled WGS sequence"/>
</dbReference>
<evidence type="ECO:0000313" key="3">
    <source>
        <dbReference type="Proteomes" id="UP000266841"/>
    </source>
</evidence>
<dbReference type="EMBL" id="AGNL01005085">
    <property type="protein sequence ID" value="EJK72930.1"/>
    <property type="molecule type" value="Genomic_DNA"/>
</dbReference>
<evidence type="ECO:0000313" key="2">
    <source>
        <dbReference type="EMBL" id="EJK72930.1"/>
    </source>
</evidence>
<keyword evidence="3" id="KW-1185">Reference proteome</keyword>
<comment type="caution">
    <text evidence="2">The sequence shown here is derived from an EMBL/GenBank/DDBJ whole genome shotgun (WGS) entry which is preliminary data.</text>
</comment>
<feature type="region of interest" description="Disordered" evidence="1">
    <location>
        <begin position="311"/>
        <end position="366"/>
    </location>
</feature>
<dbReference type="OrthoDB" id="42462at2759"/>
<gene>
    <name evidence="2" type="ORF">THAOC_05488</name>
</gene>
<proteinExistence type="predicted"/>
<reference evidence="2 3" key="1">
    <citation type="journal article" date="2012" name="Genome Biol.">
        <title>Genome and low-iron response of an oceanic diatom adapted to chronic iron limitation.</title>
        <authorList>
            <person name="Lommer M."/>
            <person name="Specht M."/>
            <person name="Roy A.S."/>
            <person name="Kraemer L."/>
            <person name="Andreson R."/>
            <person name="Gutowska M.A."/>
            <person name="Wolf J."/>
            <person name="Bergner S.V."/>
            <person name="Schilhabel M.B."/>
            <person name="Klostermeier U.C."/>
            <person name="Beiko R.G."/>
            <person name="Rosenstiel P."/>
            <person name="Hippler M."/>
            <person name="Laroche J."/>
        </authorList>
    </citation>
    <scope>NUCLEOTIDE SEQUENCE [LARGE SCALE GENOMIC DNA]</scope>
    <source>
        <strain evidence="2 3">CCMP1005</strain>
    </source>
</reference>
<dbReference type="eggNOG" id="ENOG502TM6E">
    <property type="taxonomic scope" value="Eukaryota"/>
</dbReference>
<evidence type="ECO:0000256" key="1">
    <source>
        <dbReference type="SAM" id="MobiDB-lite"/>
    </source>
</evidence>
<dbReference type="AlphaFoldDB" id="K0T5I9"/>
<sequence length="514" mass="56372">MFWGARMRCFVASGRRATGQCGWDDLVYSLQIFRPCRLWRTLATLGGVGRECGSPGSANNYAAPTPCVPVQNVPTSTLSGPKAPLIYYVHVGVYDIGTDQKILRTQVLRTGKHRAIEDSRRHRQEIHCRKEGQGGPGHWVLLCLSRNMAGPSSYSAFNDVDETVAKAVLGSDGAARWQDFKSTSKLKPTSSVAPAIPLKKLDRALGTTSINDERKIEAKVRADAGTAALGSGYTQFKRKTDMEEVAERKRRKLVLSRTRPKDERYFLDVSVFEGHKHDYVFTTRDRGTGYYWDGNDSIRKELGQPPIASLGVGGVVAPSEDETGTAIDTSDAPAPGNVTKSKKKKKKKKAKAELPFYNPHEDDDPFNPMAQVAQAIKRRNEILGRAPTLAAQADHSNTRLDASVLGASIRLPSSSVTSSAPSVESSAILEPSLSSEGWESAVDASSGKTYFSIGRRTNGHGPNLSLAWRIMLPCPRVGMPRLIKLAEKCTTTTRMETRHGRNRLEFPIMADRES</sequence>
<name>K0T5I9_THAOC</name>
<organism evidence="2 3">
    <name type="scientific">Thalassiosira oceanica</name>
    <name type="common">Marine diatom</name>
    <dbReference type="NCBI Taxonomy" id="159749"/>
    <lineage>
        <taxon>Eukaryota</taxon>
        <taxon>Sar</taxon>
        <taxon>Stramenopiles</taxon>
        <taxon>Ochrophyta</taxon>
        <taxon>Bacillariophyta</taxon>
        <taxon>Coscinodiscophyceae</taxon>
        <taxon>Thalassiosirophycidae</taxon>
        <taxon>Thalassiosirales</taxon>
        <taxon>Thalassiosiraceae</taxon>
        <taxon>Thalassiosira</taxon>
    </lineage>
</organism>
<protein>
    <submittedName>
        <fullName evidence="2">Uncharacterized protein</fullName>
    </submittedName>
</protein>
<accession>K0T5I9</accession>
<feature type="compositionally biased region" description="Basic residues" evidence="1">
    <location>
        <begin position="340"/>
        <end position="350"/>
    </location>
</feature>